<keyword evidence="3" id="KW-1185">Reference proteome</keyword>
<dbReference type="EMBL" id="FN596036">
    <property type="protein sequence ID" value="CBI33191.3"/>
    <property type="molecule type" value="Genomic_DNA"/>
</dbReference>
<name>D7TRR5_VITVI</name>
<keyword evidence="1" id="KW-1133">Transmembrane helix</keyword>
<protein>
    <submittedName>
        <fullName evidence="2">Uncharacterized protein</fullName>
    </submittedName>
</protein>
<gene>
    <name evidence="2" type="ORF">VIT_00s0346g00050</name>
</gene>
<feature type="transmembrane region" description="Helical" evidence="1">
    <location>
        <begin position="16"/>
        <end position="38"/>
    </location>
</feature>
<evidence type="ECO:0000256" key="1">
    <source>
        <dbReference type="SAM" id="Phobius"/>
    </source>
</evidence>
<sequence length="45" mass="5361">MGYFAGSSCVLPLQSIWFWEGGHWATIYCWFWVLYVVWNNCWVPG</sequence>
<dbReference type="HOGENOM" id="CLU_3208709_0_0_1"/>
<dbReference type="Proteomes" id="UP000009183">
    <property type="component" value="Unassembled WGS sequence, unordered"/>
</dbReference>
<keyword evidence="1" id="KW-0472">Membrane</keyword>
<evidence type="ECO:0000313" key="2">
    <source>
        <dbReference type="EMBL" id="CBI33191.3"/>
    </source>
</evidence>
<organism evidence="2 3">
    <name type="scientific">Vitis vinifera</name>
    <name type="common">Grape</name>
    <dbReference type="NCBI Taxonomy" id="29760"/>
    <lineage>
        <taxon>Eukaryota</taxon>
        <taxon>Viridiplantae</taxon>
        <taxon>Streptophyta</taxon>
        <taxon>Embryophyta</taxon>
        <taxon>Tracheophyta</taxon>
        <taxon>Spermatophyta</taxon>
        <taxon>Magnoliopsida</taxon>
        <taxon>eudicotyledons</taxon>
        <taxon>Gunneridae</taxon>
        <taxon>Pentapetalae</taxon>
        <taxon>rosids</taxon>
        <taxon>Vitales</taxon>
        <taxon>Vitaceae</taxon>
        <taxon>Viteae</taxon>
        <taxon>Vitis</taxon>
    </lineage>
</organism>
<evidence type="ECO:0000313" key="3">
    <source>
        <dbReference type="Proteomes" id="UP000009183"/>
    </source>
</evidence>
<dbReference type="PaxDb" id="29760-VIT_00s0346g00050.t01"/>
<dbReference type="InParanoid" id="D7TRR5"/>
<proteinExistence type="predicted"/>
<keyword evidence="1" id="KW-0812">Transmembrane</keyword>
<accession>D7TRR5</accession>
<reference evidence="3" key="1">
    <citation type="journal article" date="2007" name="Nature">
        <title>The grapevine genome sequence suggests ancestral hexaploidization in major angiosperm phyla.</title>
        <authorList>
            <consortium name="The French-Italian Public Consortium for Grapevine Genome Characterization."/>
            <person name="Jaillon O."/>
            <person name="Aury J.-M."/>
            <person name="Noel B."/>
            <person name="Policriti A."/>
            <person name="Clepet C."/>
            <person name="Casagrande A."/>
            <person name="Choisne N."/>
            <person name="Aubourg S."/>
            <person name="Vitulo N."/>
            <person name="Jubin C."/>
            <person name="Vezzi A."/>
            <person name="Legeai F."/>
            <person name="Hugueney P."/>
            <person name="Dasilva C."/>
            <person name="Horner D."/>
            <person name="Mica E."/>
            <person name="Jublot D."/>
            <person name="Poulain J."/>
            <person name="Bruyere C."/>
            <person name="Billault A."/>
            <person name="Segurens B."/>
            <person name="Gouyvenoux M."/>
            <person name="Ugarte E."/>
            <person name="Cattonaro F."/>
            <person name="Anthouard V."/>
            <person name="Vico V."/>
            <person name="Del Fabbro C."/>
            <person name="Alaux M."/>
            <person name="Di Gaspero G."/>
            <person name="Dumas V."/>
            <person name="Felice N."/>
            <person name="Paillard S."/>
            <person name="Juman I."/>
            <person name="Moroldo M."/>
            <person name="Scalabrin S."/>
            <person name="Canaguier A."/>
            <person name="Le Clainche I."/>
            <person name="Malacrida G."/>
            <person name="Durand E."/>
            <person name="Pesole G."/>
            <person name="Laucou V."/>
            <person name="Chatelet P."/>
            <person name="Merdinoglu D."/>
            <person name="Delledonne M."/>
            <person name="Pezzotti M."/>
            <person name="Lecharny A."/>
            <person name="Scarpelli C."/>
            <person name="Artiguenave F."/>
            <person name="Pe M.E."/>
            <person name="Valle G."/>
            <person name="Morgante M."/>
            <person name="Caboche M."/>
            <person name="Adam-Blondon A.-F."/>
            <person name="Weissenbach J."/>
            <person name="Quetier F."/>
            <person name="Wincker P."/>
        </authorList>
    </citation>
    <scope>NUCLEOTIDE SEQUENCE [LARGE SCALE GENOMIC DNA]</scope>
    <source>
        <strain evidence="3">cv. Pinot noir / PN40024</strain>
    </source>
</reference>
<dbReference type="AlphaFoldDB" id="D7TRR5"/>